<organism evidence="1 2">
    <name type="scientific">Arcticibacter pallidicorallinus</name>
    <dbReference type="NCBI Taxonomy" id="1259464"/>
    <lineage>
        <taxon>Bacteria</taxon>
        <taxon>Pseudomonadati</taxon>
        <taxon>Bacteroidota</taxon>
        <taxon>Sphingobacteriia</taxon>
        <taxon>Sphingobacteriales</taxon>
        <taxon>Sphingobacteriaceae</taxon>
        <taxon>Arcticibacter</taxon>
    </lineage>
</organism>
<protein>
    <submittedName>
        <fullName evidence="1">Uncharacterized protein</fullName>
    </submittedName>
</protein>
<dbReference type="Proteomes" id="UP000238034">
    <property type="component" value="Unassembled WGS sequence"/>
</dbReference>
<gene>
    <name evidence="1" type="ORF">B0I27_1054</name>
</gene>
<proteinExistence type="predicted"/>
<sequence length="180" mass="21865">MDWAFKLNLKYYNIKYSAPEGFSHLDSMTSSYCLSNRSELFQYSLINKEEDIAIRFLMIQILPQTAEQLERTRRLFNLKYVTLPNDNYLRTIYLQLEGDTANRIVYYPKSYAKKTFNVNVAGEYDRECKLIYKDKFYKSKVVFLHRENKLDCFIHYFYEEGKEEKVREIIAKTRRMFRLR</sequence>
<comment type="caution">
    <text evidence="1">The sequence shown here is derived from an EMBL/GenBank/DDBJ whole genome shotgun (WGS) entry which is preliminary data.</text>
</comment>
<keyword evidence="2" id="KW-1185">Reference proteome</keyword>
<dbReference type="AlphaFoldDB" id="A0A2T0U3V0"/>
<accession>A0A2T0U3V0</accession>
<dbReference type="EMBL" id="PVTH01000005">
    <property type="protein sequence ID" value="PRY52538.1"/>
    <property type="molecule type" value="Genomic_DNA"/>
</dbReference>
<reference evidence="1 2" key="1">
    <citation type="submission" date="2018-03" db="EMBL/GenBank/DDBJ databases">
        <title>Genomic Encyclopedia of Type Strains, Phase III (KMG-III): the genomes of soil and plant-associated and newly described type strains.</title>
        <authorList>
            <person name="Whitman W."/>
        </authorList>
    </citation>
    <scope>NUCLEOTIDE SEQUENCE [LARGE SCALE GENOMIC DNA]</scope>
    <source>
        <strain evidence="1 2">CGMCC 1.9313</strain>
    </source>
</reference>
<evidence type="ECO:0000313" key="1">
    <source>
        <dbReference type="EMBL" id="PRY52538.1"/>
    </source>
</evidence>
<name>A0A2T0U3V0_9SPHI</name>
<evidence type="ECO:0000313" key="2">
    <source>
        <dbReference type="Proteomes" id="UP000238034"/>
    </source>
</evidence>